<accession>A0A7E4ZPZ5</accession>
<reference evidence="1" key="1">
    <citation type="journal article" date="2013" name="Genetics">
        <title>The draft genome and transcriptome of Panagrellus redivivus are shaped by the harsh demands of a free-living lifestyle.</title>
        <authorList>
            <person name="Srinivasan J."/>
            <person name="Dillman A.R."/>
            <person name="Macchietto M.G."/>
            <person name="Heikkinen L."/>
            <person name="Lakso M."/>
            <person name="Fracchia K.M."/>
            <person name="Antoshechkin I."/>
            <person name="Mortazavi A."/>
            <person name="Wong G."/>
            <person name="Sternberg P.W."/>
        </authorList>
    </citation>
    <scope>NUCLEOTIDE SEQUENCE [LARGE SCALE GENOMIC DNA]</scope>
    <source>
        <strain evidence="1">MT8872</strain>
    </source>
</reference>
<evidence type="ECO:0000313" key="1">
    <source>
        <dbReference type="Proteomes" id="UP000492821"/>
    </source>
</evidence>
<name>A0A7E4ZPZ5_PANRE</name>
<keyword evidence="1" id="KW-1185">Reference proteome</keyword>
<sequence>MFRQAALFASGLISMKTKTQLLKRAYEVPCLVSAIAGQHKRPLATNPGKVREGDSNSGELVVRPEQAPLHCNGWLVFDGGGGAPARAAATSAKQGRTGKTGATRKGKYLRIACSIGCSLAMCSEGCSCVTKTLSARALERAKQKKRR</sequence>
<dbReference type="Proteomes" id="UP000492821">
    <property type="component" value="Unassembled WGS sequence"/>
</dbReference>
<proteinExistence type="predicted"/>
<dbReference type="WBParaSite" id="Pan_g10494.t1">
    <property type="protein sequence ID" value="Pan_g10494.t1"/>
    <property type="gene ID" value="Pan_g10494"/>
</dbReference>
<reference evidence="2" key="2">
    <citation type="submission" date="2020-10" db="UniProtKB">
        <authorList>
            <consortium name="WormBaseParasite"/>
        </authorList>
    </citation>
    <scope>IDENTIFICATION</scope>
</reference>
<dbReference type="AlphaFoldDB" id="A0A7E4ZPZ5"/>
<protein>
    <submittedName>
        <fullName evidence="2">Secreted protein</fullName>
    </submittedName>
</protein>
<organism evidence="1 2">
    <name type="scientific">Panagrellus redivivus</name>
    <name type="common">Microworm</name>
    <dbReference type="NCBI Taxonomy" id="6233"/>
    <lineage>
        <taxon>Eukaryota</taxon>
        <taxon>Metazoa</taxon>
        <taxon>Ecdysozoa</taxon>
        <taxon>Nematoda</taxon>
        <taxon>Chromadorea</taxon>
        <taxon>Rhabditida</taxon>
        <taxon>Tylenchina</taxon>
        <taxon>Panagrolaimomorpha</taxon>
        <taxon>Panagrolaimoidea</taxon>
        <taxon>Panagrolaimidae</taxon>
        <taxon>Panagrellus</taxon>
    </lineage>
</organism>
<evidence type="ECO:0000313" key="2">
    <source>
        <dbReference type="WBParaSite" id="Pan_g10494.t1"/>
    </source>
</evidence>